<keyword evidence="11" id="KW-1185">Reference proteome</keyword>
<feature type="transmembrane region" description="Helical" evidence="8">
    <location>
        <begin position="339"/>
        <end position="360"/>
    </location>
</feature>
<gene>
    <name evidence="10" type="ORF">GCM10010140_51540</name>
</gene>
<keyword evidence="2" id="KW-0645">Protease</keyword>
<comment type="cofactor">
    <cofactor evidence="1">
        <name>Zn(2+)</name>
        <dbReference type="ChEBI" id="CHEBI:29105"/>
    </cofactor>
</comment>
<keyword evidence="8" id="KW-0812">Transmembrane</keyword>
<keyword evidence="8" id="KW-0472">Membrane</keyword>
<feature type="region of interest" description="Disordered" evidence="7">
    <location>
        <begin position="776"/>
        <end position="797"/>
    </location>
</feature>
<evidence type="ECO:0000256" key="2">
    <source>
        <dbReference type="ARBA" id="ARBA00022670"/>
    </source>
</evidence>
<keyword evidence="6" id="KW-0482">Metalloprotease</keyword>
<feature type="transmembrane region" description="Helical" evidence="8">
    <location>
        <begin position="651"/>
        <end position="674"/>
    </location>
</feature>
<evidence type="ECO:0000256" key="3">
    <source>
        <dbReference type="ARBA" id="ARBA00022723"/>
    </source>
</evidence>
<evidence type="ECO:0000313" key="10">
    <source>
        <dbReference type="EMBL" id="GGQ15074.1"/>
    </source>
</evidence>
<feature type="transmembrane region" description="Helical" evidence="8">
    <location>
        <begin position="613"/>
        <end position="639"/>
    </location>
</feature>
<feature type="transmembrane region" description="Helical" evidence="8">
    <location>
        <begin position="474"/>
        <end position="494"/>
    </location>
</feature>
<evidence type="ECO:0000256" key="6">
    <source>
        <dbReference type="ARBA" id="ARBA00023049"/>
    </source>
</evidence>
<accession>A0ABQ2R922</accession>
<feature type="transmembrane region" description="Helical" evidence="8">
    <location>
        <begin position="83"/>
        <end position="103"/>
    </location>
</feature>
<reference evidence="11" key="1">
    <citation type="journal article" date="2019" name="Int. J. Syst. Evol. Microbiol.">
        <title>The Global Catalogue of Microorganisms (GCM) 10K type strain sequencing project: providing services to taxonomists for standard genome sequencing and annotation.</title>
        <authorList>
            <consortium name="The Broad Institute Genomics Platform"/>
            <consortium name="The Broad Institute Genome Sequencing Center for Infectious Disease"/>
            <person name="Wu L."/>
            <person name="Ma J."/>
        </authorList>
    </citation>
    <scope>NUCLEOTIDE SEQUENCE [LARGE SCALE GENOMIC DNA]</scope>
    <source>
        <strain evidence="11">JCM 3115</strain>
    </source>
</reference>
<keyword evidence="8" id="KW-1133">Transmembrane helix</keyword>
<evidence type="ECO:0000256" key="5">
    <source>
        <dbReference type="ARBA" id="ARBA00022833"/>
    </source>
</evidence>
<feature type="transmembrane region" description="Helical" evidence="8">
    <location>
        <begin position="446"/>
        <end position="467"/>
    </location>
</feature>
<evidence type="ECO:0000259" key="9">
    <source>
        <dbReference type="Pfam" id="PF01435"/>
    </source>
</evidence>
<feature type="transmembrane region" description="Helical" evidence="8">
    <location>
        <begin position="259"/>
        <end position="278"/>
    </location>
</feature>
<dbReference type="InterPro" id="IPR001915">
    <property type="entry name" value="Peptidase_M48"/>
</dbReference>
<dbReference type="RefSeq" id="WP_189249053.1">
    <property type="nucleotide sequence ID" value="NZ_BMQJ01000014.1"/>
</dbReference>
<feature type="transmembrane region" description="Helical" evidence="8">
    <location>
        <begin position="514"/>
        <end position="542"/>
    </location>
</feature>
<evidence type="ECO:0000256" key="7">
    <source>
        <dbReference type="SAM" id="MobiDB-lite"/>
    </source>
</evidence>
<organism evidence="10 11">
    <name type="scientific">Streptosporangium pseudovulgare</name>
    <dbReference type="NCBI Taxonomy" id="35765"/>
    <lineage>
        <taxon>Bacteria</taxon>
        <taxon>Bacillati</taxon>
        <taxon>Actinomycetota</taxon>
        <taxon>Actinomycetes</taxon>
        <taxon>Streptosporangiales</taxon>
        <taxon>Streptosporangiaceae</taxon>
        <taxon>Streptosporangium</taxon>
    </lineage>
</organism>
<evidence type="ECO:0000256" key="4">
    <source>
        <dbReference type="ARBA" id="ARBA00022801"/>
    </source>
</evidence>
<proteinExistence type="predicted"/>
<feature type="transmembrane region" description="Helical" evidence="8">
    <location>
        <begin position="700"/>
        <end position="725"/>
    </location>
</feature>
<dbReference type="Pfam" id="PF01435">
    <property type="entry name" value="Peptidase_M48"/>
    <property type="match status" value="1"/>
</dbReference>
<feature type="domain" description="Peptidase M48" evidence="9">
    <location>
        <begin position="207"/>
        <end position="325"/>
    </location>
</feature>
<name>A0ABQ2R922_9ACTN</name>
<feature type="transmembrane region" description="Helical" evidence="8">
    <location>
        <begin position="409"/>
        <end position="426"/>
    </location>
</feature>
<dbReference type="EMBL" id="BMQJ01000014">
    <property type="protein sequence ID" value="GGQ15074.1"/>
    <property type="molecule type" value="Genomic_DNA"/>
</dbReference>
<evidence type="ECO:0000313" key="11">
    <source>
        <dbReference type="Proteomes" id="UP000611554"/>
    </source>
</evidence>
<protein>
    <recommendedName>
        <fullName evidence="9">Peptidase M48 domain-containing protein</fullName>
    </recommendedName>
</protein>
<comment type="caution">
    <text evidence="10">The sequence shown here is derived from an EMBL/GenBank/DDBJ whole genome shotgun (WGS) entry which is preliminary data.</text>
</comment>
<keyword evidence="5" id="KW-0862">Zinc</keyword>
<feature type="transmembrane region" description="Helical" evidence="8">
    <location>
        <begin position="745"/>
        <end position="765"/>
    </location>
</feature>
<feature type="region of interest" description="Disordered" evidence="7">
    <location>
        <begin position="184"/>
        <end position="204"/>
    </location>
</feature>
<feature type="transmembrane region" description="Helical" evidence="8">
    <location>
        <begin position="9"/>
        <end position="34"/>
    </location>
</feature>
<evidence type="ECO:0000256" key="8">
    <source>
        <dbReference type="SAM" id="Phobius"/>
    </source>
</evidence>
<feature type="transmembrane region" description="Helical" evidence="8">
    <location>
        <begin position="569"/>
        <end position="588"/>
    </location>
</feature>
<feature type="transmembrane region" description="Helical" evidence="8">
    <location>
        <begin position="228"/>
        <end position="253"/>
    </location>
</feature>
<evidence type="ECO:0000256" key="1">
    <source>
        <dbReference type="ARBA" id="ARBA00001947"/>
    </source>
</evidence>
<keyword evidence="3" id="KW-0479">Metal-binding</keyword>
<keyword evidence="4" id="KW-0378">Hydrolase</keyword>
<sequence length="870" mass="89005">MSDGRVSPFLLPAATTSRFVLLIVVTFSATGFTWDLVAGGPSGWQGAYLRCDRAAGAAAPRLPANALAAEYLRCVDGVGGDRMLGGIVAMITVGCLIAALHAVRPRLAIRRQGLVPADPVRHAGLHETVRRLAGAEGLRRVPRILIDANRKLPDGRAFGCYPRYNLRLNIGVLQADRAEARSREAAARAREAAAPGEEPGDGGRGAVESVVLHELAHLRNRDVDLTGLTLAAAWVFPAAVAAPSLLFTLVYAPGRLLDTGVRVLAATALIAALAAAVLRSREHYADVRAAAAGGGPVTRDRGRTGLRQRLLPMHPDDSRRAEVVRTPGVLLRWAAGETLGAGIVTGLGLFHLQMIISLGLGDDSRYALPIAALLYGLLTAAVVGAGAYRATLLALVTGGRGPRGTIQGAALAAGILLGLLISPSPMRVSWAAAAAREPLAAAGMGVVLLLMCVAFTRWLPAAAAAWLPVARGRTLLPVLAGGLVPAALAFGPWLGAWGMASLVAVDAGDLPMGLYMLGAHLFDAALLTVLWVALLHPLGAWLRHRRPGRDTRPGAGEAMALPPVRIRPLLALAPAAAVLALGAANGLLHLDQRLFDGLLGVGGSVRGDVFDVVLAQAAALLVLFWAVQFLAALMAAALTGGGGTGIGPAHGMLAALATGAAGTVLAAVLAFGAVGRPASPCVPGSLSCDPLAMLRGAGTLLLAATAGGTVVGAVASLMVGGVRALARRRAVRPGRPAAPWIRRSAALLAAACAVAWTAVMVPVWLVETGHASVPETSYPSSASAVPPPGPPGTGAAGPACARAAAAAAVPVLGDNTYVAMAEAFARLAETDDPFLAKLGAAGYPMARDALPRAYRLQRPVREYCLRIPPG</sequence>
<feature type="transmembrane region" description="Helical" evidence="8">
    <location>
        <begin position="366"/>
        <end position="388"/>
    </location>
</feature>
<dbReference type="Proteomes" id="UP000611554">
    <property type="component" value="Unassembled WGS sequence"/>
</dbReference>